<dbReference type="InterPro" id="IPR050194">
    <property type="entry name" value="Glycosyltransferase_grp1"/>
</dbReference>
<dbReference type="Pfam" id="PF00534">
    <property type="entry name" value="Glycos_transf_1"/>
    <property type="match status" value="1"/>
</dbReference>
<accession>A0A6S6I4Z1</accession>
<evidence type="ECO:0000259" key="2">
    <source>
        <dbReference type="Pfam" id="PF13477"/>
    </source>
</evidence>
<sequence length="384" mass="44031">MMNGIANFQSSNKTCLIVTTVGITIKTFLIPHIEYLKKNGFEVILASNFSDSSAEELIVIESANCELVNIEFSRNPLNISKHVQSNRQMSQLIKSRHFDKIFVHTPIASFITRKVARKSDCEVTYFAHGLQFYKGGSKLSWVIFEPMERLASKWTQNIITMNQEDYNYFQGLKRKKTKVIKIPGIGLSKSFVDKIEISKNDSIKTNIEIEDDDVIILSIGELNKNKNHILMLETMKKIVSINNKVKYFIIGVGPRYEEYETFIKNHNLENNVELLGYINNVVPYIVRSNLVVSCSFREGLPISIIESMALGKPVLASNIRGHIDLIKDDLFLYELKEDKIDLFNKVLNLINNKQLLDKQGKFNQIESSSYKIDNVLSSLREIYE</sequence>
<dbReference type="PANTHER" id="PTHR45947">
    <property type="entry name" value="SULFOQUINOVOSYL TRANSFERASE SQD2"/>
    <property type="match status" value="1"/>
</dbReference>
<proteinExistence type="predicted"/>
<feature type="domain" description="Glycosyl transferase family 1" evidence="1">
    <location>
        <begin position="203"/>
        <end position="361"/>
    </location>
</feature>
<dbReference type="AlphaFoldDB" id="A0A6S6I4Z1"/>
<dbReference type="PANTHER" id="PTHR45947:SF3">
    <property type="entry name" value="SULFOQUINOVOSYL TRANSFERASE SQD2"/>
    <property type="match status" value="1"/>
</dbReference>
<dbReference type="InterPro" id="IPR028098">
    <property type="entry name" value="Glyco_trans_4-like_N"/>
</dbReference>
<dbReference type="Pfam" id="PF13477">
    <property type="entry name" value="Glyco_trans_4_2"/>
    <property type="match status" value="1"/>
</dbReference>
<dbReference type="EMBL" id="LC528599">
    <property type="protein sequence ID" value="BCB22625.1"/>
    <property type="molecule type" value="Genomic_DNA"/>
</dbReference>
<dbReference type="InterPro" id="IPR001296">
    <property type="entry name" value="Glyco_trans_1"/>
</dbReference>
<protein>
    <submittedName>
        <fullName evidence="3">Glycosyl transferase, group 1</fullName>
    </submittedName>
</protein>
<organism evidence="3">
    <name type="scientific">Erysipelothrix rhusiopathiae</name>
    <dbReference type="NCBI Taxonomy" id="1648"/>
    <lineage>
        <taxon>Bacteria</taxon>
        <taxon>Bacillati</taxon>
        <taxon>Bacillota</taxon>
        <taxon>Erysipelotrichia</taxon>
        <taxon>Erysipelotrichales</taxon>
        <taxon>Erysipelotrichaceae</taxon>
        <taxon>Erysipelothrix</taxon>
    </lineage>
</organism>
<feature type="domain" description="Glycosyltransferase subfamily 4-like N-terminal" evidence="2">
    <location>
        <begin position="26"/>
        <end position="161"/>
    </location>
</feature>
<evidence type="ECO:0000259" key="1">
    <source>
        <dbReference type="Pfam" id="PF00534"/>
    </source>
</evidence>
<dbReference type="Gene3D" id="3.40.50.2000">
    <property type="entry name" value="Glycogen Phosphorylase B"/>
    <property type="match status" value="2"/>
</dbReference>
<name>A0A6S6I4Z1_ERYRH</name>
<dbReference type="GO" id="GO:0016757">
    <property type="term" value="F:glycosyltransferase activity"/>
    <property type="evidence" value="ECO:0007669"/>
    <property type="project" value="InterPro"/>
</dbReference>
<evidence type="ECO:0000313" key="3">
    <source>
        <dbReference type="EMBL" id="BCB22625.1"/>
    </source>
</evidence>
<reference evidence="3" key="1">
    <citation type="submission" date="2020-02" db="EMBL/GenBank/DDBJ databases">
        <title>Development of a multiplex PCR-based assay for rapid serotyping of Erysipelothrix species.</title>
        <authorList>
            <person name="Shimoji Y."/>
            <person name="Shiraiwa K."/>
            <person name="Tominaga H."/>
            <person name="Nishikawa S."/>
            <person name="Eguchi M."/>
            <person name="Hikono H."/>
            <person name="Ogawa Y."/>
        </authorList>
    </citation>
    <scope>NUCLEOTIDE SEQUENCE</scope>
    <source>
        <strain evidence="3">Doggerscharbe</strain>
    </source>
</reference>
<dbReference type="SUPFAM" id="SSF53756">
    <property type="entry name" value="UDP-Glycosyltransferase/glycogen phosphorylase"/>
    <property type="match status" value="1"/>
</dbReference>
<keyword evidence="3" id="KW-0808">Transferase</keyword>